<evidence type="ECO:0000256" key="8">
    <source>
        <dbReference type="ARBA" id="ARBA00030803"/>
    </source>
</evidence>
<keyword evidence="5 9" id="KW-1133">Transmembrane helix</keyword>
<accession>A0ABQ4Q1I3</accession>
<keyword evidence="3" id="KW-1003">Cell membrane</keyword>
<dbReference type="Proteomes" id="UP000887222">
    <property type="component" value="Unassembled WGS sequence"/>
</dbReference>
<evidence type="ECO:0000256" key="6">
    <source>
        <dbReference type="ARBA" id="ARBA00023136"/>
    </source>
</evidence>
<keyword evidence="12" id="KW-1185">Reference proteome</keyword>
<evidence type="ECO:0000256" key="9">
    <source>
        <dbReference type="SAM" id="Phobius"/>
    </source>
</evidence>
<dbReference type="EMBL" id="BPMK01000003">
    <property type="protein sequence ID" value="GIZ50901.1"/>
    <property type="molecule type" value="Genomic_DNA"/>
</dbReference>
<evidence type="ECO:0000256" key="3">
    <source>
        <dbReference type="ARBA" id="ARBA00022475"/>
    </source>
</evidence>
<keyword evidence="6 9" id="KW-0472">Membrane</keyword>
<evidence type="ECO:0000313" key="12">
    <source>
        <dbReference type="Proteomes" id="UP000887222"/>
    </source>
</evidence>
<proteinExistence type="predicted"/>
<sequence>MKREQLHGNRRLLDMLASEYALGTLRGGARRRFERWLAEDAALRAAVARWQNRLQPMAELLPPARPSPEVWQALESRLGLQPRPGAAQAPAARRGFWLGLREDLAFWRGLGMVSTALATILLSVLLTRLPAPGVESPSYLAMLADDRSQPALVVTGNAARGHLSVKLLAAPPAPDRSLELWALPKEGPPRSLGLVAPGATLPLPKGLSPENVPALAVSLEPPGGSPDKQAPSGPVIYKGAWVRL</sequence>
<evidence type="ECO:0000313" key="11">
    <source>
        <dbReference type="EMBL" id="GIZ50901.1"/>
    </source>
</evidence>
<dbReference type="Gene3D" id="1.10.10.1320">
    <property type="entry name" value="Anti-sigma factor, zinc-finger domain"/>
    <property type="match status" value="1"/>
</dbReference>
<comment type="caution">
    <text evidence="11">The sequence shown here is derived from an EMBL/GenBank/DDBJ whole genome shotgun (WGS) entry which is preliminary data.</text>
</comment>
<evidence type="ECO:0000256" key="5">
    <source>
        <dbReference type="ARBA" id="ARBA00022989"/>
    </source>
</evidence>
<protein>
    <recommendedName>
        <fullName evidence="8">Regulator of SigK</fullName>
    </recommendedName>
    <alternativeName>
        <fullName evidence="7">Sigma-K anti-sigma factor RskA</fullName>
    </alternativeName>
</protein>
<dbReference type="InterPro" id="IPR041916">
    <property type="entry name" value="Anti_sigma_zinc_sf"/>
</dbReference>
<comment type="subcellular location">
    <subcellularLocation>
        <location evidence="2">Cell membrane</location>
    </subcellularLocation>
    <subcellularLocation>
        <location evidence="1">Membrane</location>
        <topology evidence="1">Single-pass membrane protein</topology>
    </subcellularLocation>
</comment>
<feature type="transmembrane region" description="Helical" evidence="9">
    <location>
        <begin position="104"/>
        <end position="126"/>
    </location>
</feature>
<organism evidence="11 12">
    <name type="scientific">Noviherbaspirillum aridicola</name>
    <dbReference type="NCBI Taxonomy" id="2849687"/>
    <lineage>
        <taxon>Bacteria</taxon>
        <taxon>Pseudomonadati</taxon>
        <taxon>Pseudomonadota</taxon>
        <taxon>Betaproteobacteria</taxon>
        <taxon>Burkholderiales</taxon>
        <taxon>Oxalobacteraceae</taxon>
        <taxon>Noviherbaspirillum</taxon>
    </lineage>
</organism>
<evidence type="ECO:0000256" key="1">
    <source>
        <dbReference type="ARBA" id="ARBA00004167"/>
    </source>
</evidence>
<dbReference type="InterPro" id="IPR051474">
    <property type="entry name" value="Anti-sigma-K/W_factor"/>
</dbReference>
<reference evidence="11 12" key="1">
    <citation type="journal article" date="2022" name="Int. J. Syst. Evol. Microbiol.">
        <title>Noviherbaspirillum aridicola sp. nov., isolated from an arid soil in Pakistan.</title>
        <authorList>
            <person name="Khan I.U."/>
            <person name="Saqib M."/>
            <person name="Amin A."/>
            <person name="Hussain F."/>
            <person name="Li L."/>
            <person name="Liu Y.H."/>
            <person name="Fang B.Z."/>
            <person name="Ahmed I."/>
            <person name="Li W.J."/>
        </authorList>
    </citation>
    <scope>NUCLEOTIDE SEQUENCE [LARGE SCALE GENOMIC DNA]</scope>
    <source>
        <strain evidence="11 12">NCCP-691</strain>
    </source>
</reference>
<feature type="domain" description="Anti-sigma K factor RskA C-terminal" evidence="10">
    <location>
        <begin position="115"/>
        <end position="235"/>
    </location>
</feature>
<name>A0ABQ4Q1I3_9BURK</name>
<gene>
    <name evidence="11" type="ORF">NCCP691_09150</name>
</gene>
<evidence type="ECO:0000256" key="7">
    <source>
        <dbReference type="ARBA" id="ARBA00029829"/>
    </source>
</evidence>
<evidence type="ECO:0000256" key="2">
    <source>
        <dbReference type="ARBA" id="ARBA00004236"/>
    </source>
</evidence>
<dbReference type="PANTHER" id="PTHR37461:SF1">
    <property type="entry name" value="ANTI-SIGMA-K FACTOR RSKA"/>
    <property type="match status" value="1"/>
</dbReference>
<dbReference type="Pfam" id="PF10099">
    <property type="entry name" value="RskA_C"/>
    <property type="match status" value="1"/>
</dbReference>
<dbReference type="InterPro" id="IPR018764">
    <property type="entry name" value="RskA_C"/>
</dbReference>
<dbReference type="PANTHER" id="PTHR37461">
    <property type="entry name" value="ANTI-SIGMA-K FACTOR RSKA"/>
    <property type="match status" value="1"/>
</dbReference>
<evidence type="ECO:0000259" key="10">
    <source>
        <dbReference type="Pfam" id="PF10099"/>
    </source>
</evidence>
<keyword evidence="4 9" id="KW-0812">Transmembrane</keyword>
<evidence type="ECO:0000256" key="4">
    <source>
        <dbReference type="ARBA" id="ARBA00022692"/>
    </source>
</evidence>
<dbReference type="RefSeq" id="WP_220807068.1">
    <property type="nucleotide sequence ID" value="NZ_BPMK01000003.1"/>
</dbReference>